<dbReference type="RefSeq" id="YP_009321161.1">
    <property type="nucleotide sequence ID" value="NC_031904.1"/>
</dbReference>
<organism evidence="1 2">
    <name type="scientific">Flavobacterium phage Fpv3</name>
    <dbReference type="NCBI Taxonomy" id="1814284"/>
    <lineage>
        <taxon>Viruses</taxon>
        <taxon>Duplodnaviria</taxon>
        <taxon>Heunggongvirae</taxon>
        <taxon>Uroviricota</taxon>
        <taxon>Caudoviricetes</taxon>
        <taxon>Fipvunavirus</taxon>
        <taxon>Fipvunavirus Fpv4</taxon>
    </lineage>
</organism>
<sequence>MEINCFLIMSLHETVCNKERPCYKCIESINTMVDYYGMQQLRDKFNIGWEYSISYVESRIRNPIEIKKHFIILE</sequence>
<protein>
    <submittedName>
        <fullName evidence="1">Uncharacterized protein</fullName>
    </submittedName>
</protein>
<dbReference type="GeneID" id="30306831"/>
<dbReference type="Proteomes" id="UP000202240">
    <property type="component" value="Segment"/>
</dbReference>
<proteinExistence type="predicted"/>
<reference evidence="1 2" key="1">
    <citation type="submission" date="2016-01" db="EMBL/GenBank/DDBJ databases">
        <title>Molecular aspects and genomic diversity of bacteriophages-specific to fish pathogen Flavobacterium psychrophilum.</title>
        <authorList>
            <person name="Castillo D."/>
            <person name="Middelboe M."/>
        </authorList>
    </citation>
    <scope>NUCLEOTIDE SEQUENCE [LARGE SCALE GENOMIC DNA]</scope>
</reference>
<name>A0A1B0WKT0_9CAUD</name>
<dbReference type="KEGG" id="vg:30306831"/>
<dbReference type="EMBL" id="KU599879">
    <property type="protein sequence ID" value="ANB40437.1"/>
    <property type="molecule type" value="Genomic_DNA"/>
</dbReference>
<accession>A0A1B0WKT0</accession>
<evidence type="ECO:0000313" key="2">
    <source>
        <dbReference type="Proteomes" id="UP000202240"/>
    </source>
</evidence>
<evidence type="ECO:0000313" key="1">
    <source>
        <dbReference type="EMBL" id="ANB40437.1"/>
    </source>
</evidence>
<dbReference type="OrthoDB" id="33995at10239"/>